<dbReference type="GO" id="GO:0005680">
    <property type="term" value="C:anaphase-promoting complex"/>
    <property type="evidence" value="ECO:0007669"/>
    <property type="project" value="InterPro"/>
</dbReference>
<gene>
    <name evidence="9" type="ORF">G6F51_004143</name>
</gene>
<evidence type="ECO:0000259" key="7">
    <source>
        <dbReference type="Pfam" id="PF12859"/>
    </source>
</evidence>
<keyword evidence="2" id="KW-0132">Cell division</keyword>
<keyword evidence="4" id="KW-0498">Mitosis</keyword>
<dbReference type="PANTHER" id="PTHR12827:SF3">
    <property type="entry name" value="ANAPHASE-PROMOTING COMPLEX SUBUNIT 1"/>
    <property type="match status" value="1"/>
</dbReference>
<evidence type="ECO:0000256" key="6">
    <source>
        <dbReference type="SAM" id="MobiDB-lite"/>
    </source>
</evidence>
<evidence type="ECO:0008006" key="11">
    <source>
        <dbReference type="Google" id="ProtNLM"/>
    </source>
</evidence>
<proteinExistence type="inferred from homology"/>
<evidence type="ECO:0000259" key="8">
    <source>
        <dbReference type="Pfam" id="PF21282"/>
    </source>
</evidence>
<evidence type="ECO:0000256" key="5">
    <source>
        <dbReference type="ARBA" id="ARBA00023306"/>
    </source>
</evidence>
<dbReference type="GO" id="GO:0031145">
    <property type="term" value="P:anaphase-promoting complex-dependent catabolic process"/>
    <property type="evidence" value="ECO:0007669"/>
    <property type="project" value="TreeGrafter"/>
</dbReference>
<dbReference type="GO" id="GO:0007091">
    <property type="term" value="P:metaphase/anaphase transition of mitotic cell cycle"/>
    <property type="evidence" value="ECO:0007669"/>
    <property type="project" value="TreeGrafter"/>
</dbReference>
<feature type="region of interest" description="Disordered" evidence="6">
    <location>
        <begin position="307"/>
        <end position="348"/>
    </location>
</feature>
<dbReference type="Pfam" id="PF12859">
    <property type="entry name" value="ANAPC1"/>
    <property type="match status" value="2"/>
</dbReference>
<dbReference type="InterPro" id="IPR049255">
    <property type="entry name" value="Apc1_N"/>
</dbReference>
<feature type="domain" description="Anaphase-promoting complex subunit 1 N-terminal" evidence="7">
    <location>
        <begin position="409"/>
        <end position="584"/>
    </location>
</feature>
<dbReference type="InterPro" id="IPR011989">
    <property type="entry name" value="ARM-like"/>
</dbReference>
<organism evidence="9 10">
    <name type="scientific">Rhizopus oryzae</name>
    <name type="common">Mucormycosis agent</name>
    <name type="synonym">Rhizopus arrhizus var. delemar</name>
    <dbReference type="NCBI Taxonomy" id="64495"/>
    <lineage>
        <taxon>Eukaryota</taxon>
        <taxon>Fungi</taxon>
        <taxon>Fungi incertae sedis</taxon>
        <taxon>Mucoromycota</taxon>
        <taxon>Mucoromycotina</taxon>
        <taxon>Mucoromycetes</taxon>
        <taxon>Mucorales</taxon>
        <taxon>Mucorineae</taxon>
        <taxon>Rhizopodaceae</taxon>
        <taxon>Rhizopus</taxon>
    </lineage>
</organism>
<dbReference type="EMBL" id="JAANIT010000447">
    <property type="protein sequence ID" value="KAG1547633.1"/>
    <property type="molecule type" value="Genomic_DNA"/>
</dbReference>
<protein>
    <recommendedName>
        <fullName evidence="11">Anaphase-promoting complex subunit 1</fullName>
    </recommendedName>
</protein>
<keyword evidence="3" id="KW-0677">Repeat</keyword>
<dbReference type="Gene3D" id="1.25.10.10">
    <property type="entry name" value="Leucine-rich Repeat Variant"/>
    <property type="match status" value="2"/>
</dbReference>
<dbReference type="Proteomes" id="UP000717996">
    <property type="component" value="Unassembled WGS sequence"/>
</dbReference>
<name>A0A9P6YG32_RHIOR</name>
<dbReference type="OrthoDB" id="26401at2759"/>
<feature type="compositionally biased region" description="Polar residues" evidence="6">
    <location>
        <begin position="314"/>
        <end position="326"/>
    </location>
</feature>
<evidence type="ECO:0000256" key="4">
    <source>
        <dbReference type="ARBA" id="ARBA00022776"/>
    </source>
</evidence>
<feature type="domain" description="Anaphase-promoting complex subunit 1 N-terminal" evidence="7">
    <location>
        <begin position="71"/>
        <end position="397"/>
    </location>
</feature>
<evidence type="ECO:0000256" key="1">
    <source>
        <dbReference type="ARBA" id="ARBA00010547"/>
    </source>
</evidence>
<evidence type="ECO:0000256" key="2">
    <source>
        <dbReference type="ARBA" id="ARBA00022618"/>
    </source>
</evidence>
<feature type="region of interest" description="Disordered" evidence="6">
    <location>
        <begin position="1208"/>
        <end position="1233"/>
    </location>
</feature>
<dbReference type="GO" id="GO:0051301">
    <property type="term" value="P:cell division"/>
    <property type="evidence" value="ECO:0007669"/>
    <property type="project" value="UniProtKB-KW"/>
</dbReference>
<sequence>MLLELGKFEPFGKSFLNDKDYLINDNTTNPAIDFSALIIGQPNPPPIKPFFHLFNSNLISNQITEKDLQCQDALRLDQEAYVHGRTVVWSRGGYVVKTLDYSLEPQAIQKVLFAKFFVDAFKVGKQATGTTEEESKGGSSDESSQSEHYKALCVVFKDYIIICREEATSITCHVPFDIGEVVPLDIGLIISRSYEPKLDRKRKAKSALAQSTLTSSKIPRSRLTKTPSDSFEMTSSFVTITNPLREACPVRPKDMNRIGASTLPLPFTDPQKVLFATTSASNSGRLPVIVTLNMNDKRHYVWTYDRRKNKGKVPNQTENNPSTRSLALSKKRHKETLPENSAPKKKQRMLHGAKLFQEGYHSDEDTLLEDEVEKAIYNEILDPSEISIRLLWKETHTQRTSTKLKGLGIIESKAFLVHDLHGQELVCILNHSLGYLQLINLDMASCSTNRCIAFKTFAKFAAPVYATRDRHIDLLMIDPENNLRLYIDRSIDKFTIKLPGDAVPVKILDPLYDRFTIQYDNNKMYRFQLDLRPCSSLVRECLIAVDCGSTNDFPRIWRCFLDACFFLQQPSDMNVNEWKTFVVIFLSHLKLKRRRTNDPLTKRTISELSCSSSDSSQDSLFNDDGPMPISWIAKANEASKDRIPLSLTAFSEIFHNLHVVYEEYRIKKPTMMHARALGYLLLQCSVILNNEEWVGYYESQGLSVDFVHPLELVDEETRDIFIEPPNIQICLHEMTSDTLSKPTILSSFGVNALEPTLAHYANTYAHTIKRLWSIYGFVNDASSDKGALLNRMISEGITRHDIEMLDDIIASPIREILNQIKSNPSTDWPNETYMLIERNDMYKQLEIKVTRCDPNIDIFKLDFFENSEKRVSMKELMKDQIVLNNEYIFKSDTLSAGIERLRFGFDGLIDKVRIMLDATRVPDHHVPERPDLSDDDLAEEHQKQVLNVIQRTLALSMGRGIYAFGTHIPDLTKVLPVETITLSAKIQPLRTIVNLDEENITPEELLWPNFHNGVASSLRISPRNEVDGSWIDFCNAKELTPEHGGMLLGMGLLGVLKTLPLAHWFRFISHPCEQVSLGFILGASVNYRGTKHIKVTKVLAVHIPSLLPAGSNPFEHTTRIIATGILGMGLVYMKSCDRLMATAMLQELEKDAYSNPSNLGSDYEGCALAAGFAIGFITLGAGNRLLNIEELHLRNKLYSLMSGHVDLENQSNEQPKEGPATKTRSENREHRMNLDVTSPGATIALGLMYLKTENKKVADHVDILETMSYLNYVRPDFLLLRVVAKNLIMWSTIEPTAAWIDGQLPDFIMKRSNEQDEEGLDEEMSKQAIYSIIAGACLCIGLRFAGSKNEKVLEVLLSKLDFFMRLSTTPDLTAQQRVTKCTIKTGIDVLCTAAAMTMAGSGNQQVLHRLQQLYNNTTSSTSYGNHIAVSMSLGLLFVGLGGYTLKTTHEAIAGLLCAFYPFYPINSEDNRYHLQAFRHLWVLAVDSRWLMPFDVDLKKPCRVPMQLELYDDNGGQLPGKERKFRQVKIEAPLVVPDYNLIRSIQLDSNRYWPLSVGAEASRYRESIIKSGIIYVKRKPNKLSYEEDPLGQREFDFS</sequence>
<comment type="caution">
    <text evidence="9">The sequence shown here is derived from an EMBL/GenBank/DDBJ whole genome shotgun (WGS) entry which is preliminary data.</text>
</comment>
<evidence type="ECO:0000256" key="3">
    <source>
        <dbReference type="ARBA" id="ARBA00022737"/>
    </source>
</evidence>
<feature type="domain" description="Anaphase-promoting complex subunit 1 beta-sandwich" evidence="8">
    <location>
        <begin position="1488"/>
        <end position="1577"/>
    </location>
</feature>
<keyword evidence="5" id="KW-0131">Cell cycle</keyword>
<feature type="compositionally biased region" description="Basic and acidic residues" evidence="6">
    <location>
        <begin position="1223"/>
        <end position="1233"/>
    </location>
</feature>
<dbReference type="InterPro" id="IPR024990">
    <property type="entry name" value="Apc1"/>
</dbReference>
<reference evidence="9" key="1">
    <citation type="journal article" date="2020" name="Microb. Genom.">
        <title>Genetic diversity of clinical and environmental Mucorales isolates obtained from an investigation of mucormycosis cases among solid organ transplant recipients.</title>
        <authorList>
            <person name="Nguyen M.H."/>
            <person name="Kaul D."/>
            <person name="Muto C."/>
            <person name="Cheng S.J."/>
            <person name="Richter R.A."/>
            <person name="Bruno V.M."/>
            <person name="Liu G."/>
            <person name="Beyhan S."/>
            <person name="Sundermann A.J."/>
            <person name="Mounaud S."/>
            <person name="Pasculle A.W."/>
            <person name="Nierman W.C."/>
            <person name="Driscoll E."/>
            <person name="Cumbie R."/>
            <person name="Clancy C.J."/>
            <person name="Dupont C.L."/>
        </authorList>
    </citation>
    <scope>NUCLEOTIDE SEQUENCE</scope>
    <source>
        <strain evidence="9">GL16</strain>
    </source>
</reference>
<evidence type="ECO:0000313" key="10">
    <source>
        <dbReference type="Proteomes" id="UP000717996"/>
    </source>
</evidence>
<dbReference type="PANTHER" id="PTHR12827">
    <property type="entry name" value="MEIOTIC CHECKPOINT REGULATOR TSG24 FAMILY MEMBER"/>
    <property type="match status" value="1"/>
</dbReference>
<dbReference type="GO" id="GO:0070979">
    <property type="term" value="P:protein K11-linked ubiquitination"/>
    <property type="evidence" value="ECO:0007669"/>
    <property type="project" value="TreeGrafter"/>
</dbReference>
<dbReference type="GO" id="GO:0060090">
    <property type="term" value="F:molecular adaptor activity"/>
    <property type="evidence" value="ECO:0007669"/>
    <property type="project" value="TreeGrafter"/>
</dbReference>
<accession>A0A9P6YG32</accession>
<feature type="region of interest" description="Disordered" evidence="6">
    <location>
        <begin position="209"/>
        <end position="228"/>
    </location>
</feature>
<dbReference type="InterPro" id="IPR048971">
    <property type="entry name" value="Apc1_3rd"/>
</dbReference>
<comment type="similarity">
    <text evidence="1">Belongs to the APC1 family.</text>
</comment>
<dbReference type="Pfam" id="PF21282">
    <property type="entry name" value="APC1_3rd"/>
    <property type="match status" value="1"/>
</dbReference>
<evidence type="ECO:0000313" key="9">
    <source>
        <dbReference type="EMBL" id="KAG1547633.1"/>
    </source>
</evidence>